<keyword evidence="8" id="KW-0472">Membrane</keyword>
<accession>A0A382U1D2</accession>
<keyword evidence="3" id="KW-1003">Cell membrane</keyword>
<evidence type="ECO:0000256" key="8">
    <source>
        <dbReference type="ARBA" id="ARBA00023136"/>
    </source>
</evidence>
<dbReference type="GO" id="GO:0005886">
    <property type="term" value="C:plasma membrane"/>
    <property type="evidence" value="ECO:0007669"/>
    <property type="project" value="UniProtKB-SubCell"/>
</dbReference>
<keyword evidence="6" id="KW-0653">Protein transport</keyword>
<evidence type="ECO:0000256" key="5">
    <source>
        <dbReference type="ARBA" id="ARBA00022692"/>
    </source>
</evidence>
<proteinExistence type="predicted"/>
<dbReference type="Pfam" id="PF04612">
    <property type="entry name" value="T2SSM"/>
    <property type="match status" value="1"/>
</dbReference>
<evidence type="ECO:0000256" key="4">
    <source>
        <dbReference type="ARBA" id="ARBA00022519"/>
    </source>
</evidence>
<evidence type="ECO:0000256" key="3">
    <source>
        <dbReference type="ARBA" id="ARBA00022475"/>
    </source>
</evidence>
<name>A0A382U1D2_9ZZZZ</name>
<feature type="non-terminal residue" evidence="9">
    <location>
        <position position="1"/>
    </location>
</feature>
<protein>
    <submittedName>
        <fullName evidence="9">Uncharacterized protein</fullName>
    </submittedName>
</protein>
<dbReference type="SUPFAM" id="SSF103054">
    <property type="entry name" value="General secretion pathway protein M, EpsM"/>
    <property type="match status" value="1"/>
</dbReference>
<dbReference type="Gene3D" id="3.30.1360.100">
    <property type="entry name" value="General secretion pathway protein M, EpsM"/>
    <property type="match status" value="1"/>
</dbReference>
<evidence type="ECO:0000256" key="2">
    <source>
        <dbReference type="ARBA" id="ARBA00022448"/>
    </source>
</evidence>
<keyword evidence="5" id="KW-0812">Transmembrane</keyword>
<keyword evidence="7" id="KW-1133">Transmembrane helix</keyword>
<organism evidence="9">
    <name type="scientific">marine metagenome</name>
    <dbReference type="NCBI Taxonomy" id="408172"/>
    <lineage>
        <taxon>unclassified sequences</taxon>
        <taxon>metagenomes</taxon>
        <taxon>ecological metagenomes</taxon>
    </lineage>
</organism>
<keyword evidence="4" id="KW-0997">Cell inner membrane</keyword>
<keyword evidence="2" id="KW-0813">Transport</keyword>
<sequence>IQASANNTLPTTGQDQSLIVIIDTTVRQRGLTQSLQRSQPTPSGSGIRVEFQNAAFDDLMLWIGDLHRQYGLQLESGSFSMAVGAIPGHVNSSVTLEF</sequence>
<evidence type="ECO:0000313" key="9">
    <source>
        <dbReference type="EMBL" id="SVD27541.1"/>
    </source>
</evidence>
<evidence type="ECO:0000256" key="7">
    <source>
        <dbReference type="ARBA" id="ARBA00022989"/>
    </source>
</evidence>
<dbReference type="GO" id="GO:0015627">
    <property type="term" value="C:type II protein secretion system complex"/>
    <property type="evidence" value="ECO:0007669"/>
    <property type="project" value="InterPro"/>
</dbReference>
<gene>
    <name evidence="9" type="ORF">METZ01_LOCUS380395</name>
</gene>
<dbReference type="EMBL" id="UINC01140410">
    <property type="protein sequence ID" value="SVD27541.1"/>
    <property type="molecule type" value="Genomic_DNA"/>
</dbReference>
<evidence type="ECO:0000256" key="6">
    <source>
        <dbReference type="ARBA" id="ARBA00022927"/>
    </source>
</evidence>
<reference evidence="9" key="1">
    <citation type="submission" date="2018-05" db="EMBL/GenBank/DDBJ databases">
        <authorList>
            <person name="Lanie J.A."/>
            <person name="Ng W.-L."/>
            <person name="Kazmierczak K.M."/>
            <person name="Andrzejewski T.M."/>
            <person name="Davidsen T.M."/>
            <person name="Wayne K.J."/>
            <person name="Tettelin H."/>
            <person name="Glass J.I."/>
            <person name="Rusch D."/>
            <person name="Podicherti R."/>
            <person name="Tsui H.-C.T."/>
            <person name="Winkler M.E."/>
        </authorList>
    </citation>
    <scope>NUCLEOTIDE SEQUENCE</scope>
</reference>
<dbReference type="InterPro" id="IPR023229">
    <property type="entry name" value="T2SS_M_periplasmic_sf"/>
</dbReference>
<dbReference type="AlphaFoldDB" id="A0A382U1D2"/>
<dbReference type="InterPro" id="IPR007690">
    <property type="entry name" value="T2SS_GspM"/>
</dbReference>
<comment type="subcellular location">
    <subcellularLocation>
        <location evidence="1">Cell inner membrane</location>
        <topology evidence="1">Single-pass membrane protein</topology>
    </subcellularLocation>
</comment>
<evidence type="ECO:0000256" key="1">
    <source>
        <dbReference type="ARBA" id="ARBA00004377"/>
    </source>
</evidence>
<dbReference type="GO" id="GO:0015628">
    <property type="term" value="P:protein secretion by the type II secretion system"/>
    <property type="evidence" value="ECO:0007669"/>
    <property type="project" value="InterPro"/>
</dbReference>